<dbReference type="RefSeq" id="XP_007677299.1">
    <property type="nucleotide sequence ID" value="XM_007679109.1"/>
</dbReference>
<dbReference type="AlphaFoldDB" id="M2NAA8"/>
<dbReference type="KEGG" id="bcom:BAUCODRAFT_123334"/>
<proteinExistence type="predicted"/>
<dbReference type="GeneID" id="19107769"/>
<name>M2NAA8_BAUPA</name>
<dbReference type="HOGENOM" id="CLU_2385810_0_0_1"/>
<organism evidence="1 2">
    <name type="scientific">Baudoinia panamericana (strain UAMH 10762)</name>
    <name type="common">Angels' share fungus</name>
    <name type="synonym">Baudoinia compniacensis (strain UAMH 10762)</name>
    <dbReference type="NCBI Taxonomy" id="717646"/>
    <lineage>
        <taxon>Eukaryota</taxon>
        <taxon>Fungi</taxon>
        <taxon>Dikarya</taxon>
        <taxon>Ascomycota</taxon>
        <taxon>Pezizomycotina</taxon>
        <taxon>Dothideomycetes</taxon>
        <taxon>Dothideomycetidae</taxon>
        <taxon>Mycosphaerellales</taxon>
        <taxon>Teratosphaeriaceae</taxon>
        <taxon>Baudoinia</taxon>
    </lineage>
</organism>
<gene>
    <name evidence="1" type="ORF">BAUCODRAFT_123334</name>
</gene>
<sequence>MGQGATHCDQRRGDCCQGRFGERGSRSILYLSKNLFAESVDSLYADLGYRDFIYPNRIKNFALTVPYAFDLHAQARCGIKYNATRNDIASMPPC</sequence>
<keyword evidence="2" id="KW-1185">Reference proteome</keyword>
<dbReference type="Proteomes" id="UP000011761">
    <property type="component" value="Unassembled WGS sequence"/>
</dbReference>
<evidence type="ECO:0000313" key="1">
    <source>
        <dbReference type="EMBL" id="EMC96059.1"/>
    </source>
</evidence>
<accession>M2NAA8</accession>
<reference evidence="1 2" key="1">
    <citation type="journal article" date="2012" name="PLoS Pathog.">
        <title>Diverse lifestyles and strategies of plant pathogenesis encoded in the genomes of eighteen Dothideomycetes fungi.</title>
        <authorList>
            <person name="Ohm R.A."/>
            <person name="Feau N."/>
            <person name="Henrissat B."/>
            <person name="Schoch C.L."/>
            <person name="Horwitz B.A."/>
            <person name="Barry K.W."/>
            <person name="Condon B.J."/>
            <person name="Copeland A.C."/>
            <person name="Dhillon B."/>
            <person name="Glaser F."/>
            <person name="Hesse C.N."/>
            <person name="Kosti I."/>
            <person name="LaButti K."/>
            <person name="Lindquist E.A."/>
            <person name="Lucas S."/>
            <person name="Salamov A.A."/>
            <person name="Bradshaw R.E."/>
            <person name="Ciuffetti L."/>
            <person name="Hamelin R.C."/>
            <person name="Kema G.H.J."/>
            <person name="Lawrence C."/>
            <person name="Scott J.A."/>
            <person name="Spatafora J.W."/>
            <person name="Turgeon B.G."/>
            <person name="de Wit P.J.G.M."/>
            <person name="Zhong S."/>
            <person name="Goodwin S.B."/>
            <person name="Grigoriev I.V."/>
        </authorList>
    </citation>
    <scope>NUCLEOTIDE SEQUENCE [LARGE SCALE GENOMIC DNA]</scope>
    <source>
        <strain evidence="1 2">UAMH 10762</strain>
    </source>
</reference>
<evidence type="ECO:0000313" key="2">
    <source>
        <dbReference type="Proteomes" id="UP000011761"/>
    </source>
</evidence>
<protein>
    <submittedName>
        <fullName evidence="1">Uncharacterized protein</fullName>
    </submittedName>
</protein>
<dbReference type="EMBL" id="KB445556">
    <property type="protein sequence ID" value="EMC96059.1"/>
    <property type="molecule type" value="Genomic_DNA"/>
</dbReference>